<proteinExistence type="predicted"/>
<gene>
    <name evidence="3" type="ORF">ABG79_00910</name>
</gene>
<evidence type="ECO:0000259" key="2">
    <source>
        <dbReference type="Pfam" id="PF02698"/>
    </source>
</evidence>
<accession>A0A0R3JUC9</accession>
<dbReference type="GO" id="GO:0043164">
    <property type="term" value="P:Gram-negative-bacterium-type cell wall biogenesis"/>
    <property type="evidence" value="ECO:0007669"/>
    <property type="project" value="TreeGrafter"/>
</dbReference>
<protein>
    <submittedName>
        <fullName evidence="3">Vancomycin high temperature exclusion protein</fullName>
    </submittedName>
</protein>
<dbReference type="AlphaFoldDB" id="A0A0R3JUC9"/>
<dbReference type="Proteomes" id="UP000052015">
    <property type="component" value="Unassembled WGS sequence"/>
</dbReference>
<dbReference type="Pfam" id="PF02698">
    <property type="entry name" value="DUF218"/>
    <property type="match status" value="1"/>
</dbReference>
<dbReference type="RefSeq" id="WP_057977579.1">
    <property type="nucleotide sequence ID" value="NZ_LKHP01000004.1"/>
</dbReference>
<evidence type="ECO:0000256" key="1">
    <source>
        <dbReference type="SAM" id="Phobius"/>
    </source>
</evidence>
<keyword evidence="1" id="KW-0812">Transmembrane</keyword>
<dbReference type="PATRIC" id="fig|908809.3.peg.922"/>
<organism evidence="3 4">
    <name type="scientific">Caloramator mitchellensis</name>
    <dbReference type="NCBI Taxonomy" id="908809"/>
    <lineage>
        <taxon>Bacteria</taxon>
        <taxon>Bacillati</taxon>
        <taxon>Bacillota</taxon>
        <taxon>Clostridia</taxon>
        <taxon>Eubacteriales</taxon>
        <taxon>Clostridiaceae</taxon>
        <taxon>Caloramator</taxon>
    </lineage>
</organism>
<reference evidence="3 4" key="1">
    <citation type="submission" date="2015-09" db="EMBL/GenBank/DDBJ databases">
        <title>Draft genome sequence of a Caloramator mitchellensis, a moderate thermophile from the Great Artesian Basin of Australia.</title>
        <authorList>
            <person name="Patel B.K."/>
        </authorList>
    </citation>
    <scope>NUCLEOTIDE SEQUENCE [LARGE SCALE GENOMIC DNA]</scope>
    <source>
        <strain evidence="3 4">VF08</strain>
    </source>
</reference>
<dbReference type="Gene3D" id="3.40.50.620">
    <property type="entry name" value="HUPs"/>
    <property type="match status" value="1"/>
</dbReference>
<name>A0A0R3JUC9_CALMK</name>
<dbReference type="InterPro" id="IPR003848">
    <property type="entry name" value="DUF218"/>
</dbReference>
<keyword evidence="1" id="KW-1133">Transmembrane helix</keyword>
<dbReference type="InterPro" id="IPR051599">
    <property type="entry name" value="Cell_Envelope_Assoc"/>
</dbReference>
<dbReference type="InterPro" id="IPR014729">
    <property type="entry name" value="Rossmann-like_a/b/a_fold"/>
</dbReference>
<feature type="domain" description="DUF218" evidence="2">
    <location>
        <begin position="36"/>
        <end position="157"/>
    </location>
</feature>
<dbReference type="CDD" id="cd06259">
    <property type="entry name" value="YdcF-like"/>
    <property type="match status" value="1"/>
</dbReference>
<dbReference type="GO" id="GO:0005886">
    <property type="term" value="C:plasma membrane"/>
    <property type="evidence" value="ECO:0007669"/>
    <property type="project" value="TreeGrafter"/>
</dbReference>
<keyword evidence="1" id="KW-0472">Membrane</keyword>
<evidence type="ECO:0000313" key="3">
    <source>
        <dbReference type="EMBL" id="KRQ87112.1"/>
    </source>
</evidence>
<feature type="transmembrane region" description="Helical" evidence="1">
    <location>
        <begin position="7"/>
        <end position="28"/>
    </location>
</feature>
<dbReference type="GO" id="GO:0000270">
    <property type="term" value="P:peptidoglycan metabolic process"/>
    <property type="evidence" value="ECO:0007669"/>
    <property type="project" value="TreeGrafter"/>
</dbReference>
<sequence>MKKIIIGVFILGIFIFAILAGQILHFGWTTKPLKSDCIIVLGCKVRGEEPSYFLKERLDLALSLYNEGYSKYIIVTGGQGENEDVSEAEAMKRYLIRYGVDKKFIIEEDKSYSTYENLFNSVDIMKNMGFNSAIIVSNKYHLKRASLIARKIGMNATYSGCYVKEWIWFETVGFLREIIALLKFYILGS</sequence>
<dbReference type="EMBL" id="LKHP01000004">
    <property type="protein sequence ID" value="KRQ87112.1"/>
    <property type="molecule type" value="Genomic_DNA"/>
</dbReference>
<evidence type="ECO:0000313" key="4">
    <source>
        <dbReference type="Proteomes" id="UP000052015"/>
    </source>
</evidence>
<keyword evidence="4" id="KW-1185">Reference proteome</keyword>
<dbReference type="OrthoDB" id="9782395at2"/>
<comment type="caution">
    <text evidence="3">The sequence shown here is derived from an EMBL/GenBank/DDBJ whole genome shotgun (WGS) entry which is preliminary data.</text>
</comment>
<dbReference type="PANTHER" id="PTHR30336:SF4">
    <property type="entry name" value="ENVELOPE BIOGENESIS FACTOR ELYC"/>
    <property type="match status" value="1"/>
</dbReference>
<dbReference type="PANTHER" id="PTHR30336">
    <property type="entry name" value="INNER MEMBRANE PROTEIN, PROBABLE PERMEASE"/>
    <property type="match status" value="1"/>
</dbReference>
<dbReference type="STRING" id="908809.ABG79_00910"/>